<accession>A0A232EKZ3</accession>
<sequence length="108" mass="12390">MAARLHRTGRPCVYSKEEPKLTGLTRCNSERQLRDFLHLGHHTESLKVRKQFKFSYGNLTQGKLWKTSHDSTLPTQCMKVQSNMCIARIEVSEESCNLRVGELKMVPG</sequence>
<organism evidence="1 2">
    <name type="scientific">Trichomalopsis sarcophagae</name>
    <dbReference type="NCBI Taxonomy" id="543379"/>
    <lineage>
        <taxon>Eukaryota</taxon>
        <taxon>Metazoa</taxon>
        <taxon>Ecdysozoa</taxon>
        <taxon>Arthropoda</taxon>
        <taxon>Hexapoda</taxon>
        <taxon>Insecta</taxon>
        <taxon>Pterygota</taxon>
        <taxon>Neoptera</taxon>
        <taxon>Endopterygota</taxon>
        <taxon>Hymenoptera</taxon>
        <taxon>Apocrita</taxon>
        <taxon>Proctotrupomorpha</taxon>
        <taxon>Chalcidoidea</taxon>
        <taxon>Pteromalidae</taxon>
        <taxon>Pteromalinae</taxon>
        <taxon>Trichomalopsis</taxon>
    </lineage>
</organism>
<dbReference type="AlphaFoldDB" id="A0A232EKZ3"/>
<keyword evidence="2" id="KW-1185">Reference proteome</keyword>
<gene>
    <name evidence="1" type="ORF">TSAR_014788</name>
</gene>
<comment type="caution">
    <text evidence="1">The sequence shown here is derived from an EMBL/GenBank/DDBJ whole genome shotgun (WGS) entry which is preliminary data.</text>
</comment>
<proteinExistence type="predicted"/>
<reference evidence="1 2" key="1">
    <citation type="journal article" date="2017" name="Curr. Biol.">
        <title>The Evolution of Venom by Co-option of Single-Copy Genes.</title>
        <authorList>
            <person name="Martinson E.O."/>
            <person name="Mrinalini"/>
            <person name="Kelkar Y.D."/>
            <person name="Chang C.H."/>
            <person name="Werren J.H."/>
        </authorList>
    </citation>
    <scope>NUCLEOTIDE SEQUENCE [LARGE SCALE GENOMIC DNA]</scope>
    <source>
        <strain evidence="1 2">Alberta</strain>
        <tissue evidence="1">Whole body</tissue>
    </source>
</reference>
<name>A0A232EKZ3_9HYME</name>
<dbReference type="EMBL" id="NNAY01003697">
    <property type="protein sequence ID" value="OXU18991.1"/>
    <property type="molecule type" value="Genomic_DNA"/>
</dbReference>
<dbReference type="Proteomes" id="UP000215335">
    <property type="component" value="Unassembled WGS sequence"/>
</dbReference>
<evidence type="ECO:0000313" key="2">
    <source>
        <dbReference type="Proteomes" id="UP000215335"/>
    </source>
</evidence>
<protein>
    <submittedName>
        <fullName evidence="1">Uncharacterized protein</fullName>
    </submittedName>
</protein>
<evidence type="ECO:0000313" key="1">
    <source>
        <dbReference type="EMBL" id="OXU18991.1"/>
    </source>
</evidence>